<evidence type="ECO:0000313" key="2">
    <source>
        <dbReference type="EnsemblMetazoa" id="Aqu2.1.14929_001"/>
    </source>
</evidence>
<protein>
    <submittedName>
        <fullName evidence="2">Uncharacterized protein</fullName>
    </submittedName>
</protein>
<dbReference type="eggNOG" id="KOG1075">
    <property type="taxonomic scope" value="Eukaryota"/>
</dbReference>
<dbReference type="GO" id="GO:0003824">
    <property type="term" value="F:catalytic activity"/>
    <property type="evidence" value="ECO:0007669"/>
    <property type="project" value="InterPro"/>
</dbReference>
<accession>A0A1X7TJC5</accession>
<dbReference type="EnsemblMetazoa" id="Aqu2.1.14929_001">
    <property type="protein sequence ID" value="Aqu2.1.14929_001"/>
    <property type="gene ID" value="Aqu2.1.14929"/>
</dbReference>
<organism evidence="2">
    <name type="scientific">Amphimedon queenslandica</name>
    <name type="common">Sponge</name>
    <dbReference type="NCBI Taxonomy" id="400682"/>
    <lineage>
        <taxon>Eukaryota</taxon>
        <taxon>Metazoa</taxon>
        <taxon>Porifera</taxon>
        <taxon>Demospongiae</taxon>
        <taxon>Heteroscleromorpha</taxon>
        <taxon>Haplosclerida</taxon>
        <taxon>Niphatidae</taxon>
        <taxon>Amphimedon</taxon>
    </lineage>
</organism>
<dbReference type="InParanoid" id="A0A1X7TJC5"/>
<proteinExistence type="predicted"/>
<reference evidence="2" key="1">
    <citation type="submission" date="2017-05" db="UniProtKB">
        <authorList>
            <consortium name="EnsemblMetazoa"/>
        </authorList>
    </citation>
    <scope>IDENTIFICATION</scope>
</reference>
<name>A0A1X7TJC5_AMPQE</name>
<dbReference type="AlphaFoldDB" id="A0A1X7TJC5"/>
<dbReference type="STRING" id="400682.A0A1X7TJC5"/>
<sequence>TLTRTCDVSAILSHKPMLANRPGIRINPDLSASDRKVKHILLHEQRSILNSGAVHGPIKFGSNCLYVDGRRNGVVRNNTFELCSDSFTLEDHHTSDHHTSFSGDVSKDVPEDPNDTVNLNSQPASSRPLSVSVPHSSSDPTFATNMASTSAASQSSSLCNKLNLFQSVVYSESLDIVAVTKTWLSSSTYNHELLPSGYTVYCHDRDGIGGGVLVAVSSLIPSSLILSAPDIELIIIKLDLYIPILFCCVYFPPKSATDVSNTLFSHLLSIPCPNSTPLFIVGDFNFPEIDWSSYTGSSIPSASFCRSLFIHNLSQLIDAPTHKCVLLNITISYVSYQSKSKEVYNYSKVDTDGLSSYLYSLDHTATFLPCDVDSAWSSFKHCVSSARELFVPLATIPSSSLPKWFDSELRHELNRVQSSRRQFLQKGSPSDFQLQKLLSLDFQLAAHILTAKENYINTICSQFFTQPRLLYSHLSDL</sequence>
<dbReference type="OrthoDB" id="5981812at2759"/>
<feature type="compositionally biased region" description="Basic and acidic residues" evidence="1">
    <location>
        <begin position="94"/>
        <end position="110"/>
    </location>
</feature>
<feature type="region of interest" description="Disordered" evidence="1">
    <location>
        <begin position="94"/>
        <end position="137"/>
    </location>
</feature>
<dbReference type="OMA" id="YINTICS"/>
<evidence type="ECO:0000256" key="1">
    <source>
        <dbReference type="SAM" id="MobiDB-lite"/>
    </source>
</evidence>
<dbReference type="InterPro" id="IPR036691">
    <property type="entry name" value="Endo/exonu/phosph_ase_sf"/>
</dbReference>
<dbReference type="PANTHER" id="PTHR33395:SF22">
    <property type="entry name" value="REVERSE TRANSCRIPTASE DOMAIN-CONTAINING PROTEIN"/>
    <property type="match status" value="1"/>
</dbReference>
<dbReference type="PANTHER" id="PTHR33395">
    <property type="entry name" value="TRANSCRIPTASE, PUTATIVE-RELATED-RELATED"/>
    <property type="match status" value="1"/>
</dbReference>
<dbReference type="SUPFAM" id="SSF56219">
    <property type="entry name" value="DNase I-like"/>
    <property type="match status" value="1"/>
</dbReference>
<dbReference type="GO" id="GO:0031012">
    <property type="term" value="C:extracellular matrix"/>
    <property type="evidence" value="ECO:0007669"/>
    <property type="project" value="TreeGrafter"/>
</dbReference>
<dbReference type="Gene3D" id="3.60.10.10">
    <property type="entry name" value="Endonuclease/exonuclease/phosphatase"/>
    <property type="match status" value="1"/>
</dbReference>
<feature type="compositionally biased region" description="Polar residues" evidence="1">
    <location>
        <begin position="115"/>
        <end position="137"/>
    </location>
</feature>